<dbReference type="InterPro" id="IPR025580">
    <property type="entry name" value="Gp46"/>
</dbReference>
<feature type="region of interest" description="Disordered" evidence="2">
    <location>
        <begin position="18"/>
        <end position="53"/>
    </location>
</feature>
<feature type="compositionally biased region" description="Acidic residues" evidence="2">
    <location>
        <begin position="22"/>
        <end position="36"/>
    </location>
</feature>
<evidence type="ECO:0000313" key="4">
    <source>
        <dbReference type="Proteomes" id="UP001281024"/>
    </source>
</evidence>
<dbReference type="Pfam" id="PF14265">
    <property type="entry name" value="DUF4355"/>
    <property type="match status" value="1"/>
</dbReference>
<keyword evidence="1" id="KW-0175">Coiled coil</keyword>
<proteinExistence type="predicted"/>
<reference evidence="3" key="1">
    <citation type="submission" date="2019-10" db="EMBL/GenBank/DDBJ databases">
        <title>Malate fermentation in French cider.</title>
        <authorList>
            <person name="Cousin F.J."/>
            <person name="Medina Fernandez S."/>
            <person name="Misery B."/>
            <person name="Laplace J.-M."/>
            <person name="Cretenet M."/>
        </authorList>
    </citation>
    <scope>NUCLEOTIDE SEQUENCE</scope>
    <source>
        <strain evidence="3">UCMA15129</strain>
    </source>
</reference>
<feature type="region of interest" description="Disordered" evidence="2">
    <location>
        <begin position="178"/>
        <end position="219"/>
    </location>
</feature>
<evidence type="ECO:0000256" key="1">
    <source>
        <dbReference type="SAM" id="Coils"/>
    </source>
</evidence>
<gene>
    <name evidence="3" type="ORF">GA838_05835</name>
</gene>
<evidence type="ECO:0000256" key="2">
    <source>
        <dbReference type="SAM" id="MobiDB-lite"/>
    </source>
</evidence>
<name>A0AAJ2P251_OENOE</name>
<protein>
    <submittedName>
        <fullName evidence="3">DUF4355 domain-containing protein</fullName>
    </submittedName>
</protein>
<comment type="caution">
    <text evidence="3">The sequence shown here is derived from an EMBL/GenBank/DDBJ whole genome shotgun (WGS) entry which is preliminary data.</text>
</comment>
<dbReference type="AlphaFoldDB" id="A0AAJ2P251"/>
<dbReference type="EMBL" id="WERV01000004">
    <property type="protein sequence ID" value="MDV7715277.1"/>
    <property type="molecule type" value="Genomic_DNA"/>
</dbReference>
<dbReference type="RefSeq" id="WP_317768243.1">
    <property type="nucleotide sequence ID" value="NZ_WERV01000004.1"/>
</dbReference>
<sequence>MLKKVSFYSSLLNLQRFAEGSEGSEGDPTGNEDDQGLENPQGKENTTEPFKSFKTEDEFNSWFDSAYDKRFEKSSETLKAKWEAESKQQKSYEKMTDAEKKEYDLNQAQEKLNQREQEVTIKENRANITNKLAEDGLPVNLTKAFEPAFSNTDNLETIYKAVTEGFRNALKEGVDKALADSSTVPGTSGSGAQKSSGAVFAESNNKQKAGSKTIWDTVK</sequence>
<accession>A0AAJ2P251</accession>
<evidence type="ECO:0000313" key="3">
    <source>
        <dbReference type="EMBL" id="MDV7715277.1"/>
    </source>
</evidence>
<organism evidence="3 4">
    <name type="scientific">Oenococcus oeni</name>
    <name type="common">Leuconostoc oenos</name>
    <dbReference type="NCBI Taxonomy" id="1247"/>
    <lineage>
        <taxon>Bacteria</taxon>
        <taxon>Bacillati</taxon>
        <taxon>Bacillota</taxon>
        <taxon>Bacilli</taxon>
        <taxon>Lactobacillales</taxon>
        <taxon>Lactobacillaceae</taxon>
        <taxon>Oenococcus</taxon>
    </lineage>
</organism>
<feature type="coiled-coil region" evidence="1">
    <location>
        <begin position="98"/>
        <end position="125"/>
    </location>
</feature>
<dbReference type="Proteomes" id="UP001281024">
    <property type="component" value="Unassembled WGS sequence"/>
</dbReference>
<feature type="compositionally biased region" description="Polar residues" evidence="2">
    <location>
        <begin position="180"/>
        <end position="210"/>
    </location>
</feature>